<dbReference type="Proteomes" id="UP000324974">
    <property type="component" value="Chromosome"/>
</dbReference>
<evidence type="ECO:0000256" key="4">
    <source>
        <dbReference type="ARBA" id="ARBA00022741"/>
    </source>
</evidence>
<proteinExistence type="predicted"/>
<dbReference type="GO" id="GO:0005524">
    <property type="term" value="F:ATP binding"/>
    <property type="evidence" value="ECO:0007669"/>
    <property type="project" value="UniProtKB-UniRule"/>
</dbReference>
<feature type="region of interest" description="Disordered" evidence="8">
    <location>
        <begin position="432"/>
        <end position="519"/>
    </location>
</feature>
<feature type="domain" description="Protein kinase" evidence="10">
    <location>
        <begin position="54"/>
        <end position="315"/>
    </location>
</feature>
<keyword evidence="6 7" id="KW-0067">ATP-binding</keyword>
<keyword evidence="9" id="KW-0472">Membrane</keyword>
<name>A0A5C1ANS3_9BACT</name>
<evidence type="ECO:0000256" key="9">
    <source>
        <dbReference type="SAM" id="Phobius"/>
    </source>
</evidence>
<feature type="compositionally biased region" description="Basic and acidic residues" evidence="8">
    <location>
        <begin position="479"/>
        <end position="488"/>
    </location>
</feature>
<keyword evidence="3" id="KW-0808">Transferase</keyword>
<dbReference type="SUPFAM" id="SSF56112">
    <property type="entry name" value="Protein kinase-like (PK-like)"/>
    <property type="match status" value="1"/>
</dbReference>
<dbReference type="EC" id="2.7.11.1" evidence="1"/>
<evidence type="ECO:0000256" key="1">
    <source>
        <dbReference type="ARBA" id="ARBA00012513"/>
    </source>
</evidence>
<dbReference type="InterPro" id="IPR017441">
    <property type="entry name" value="Protein_kinase_ATP_BS"/>
</dbReference>
<evidence type="ECO:0000313" key="12">
    <source>
        <dbReference type="Proteomes" id="UP000324974"/>
    </source>
</evidence>
<evidence type="ECO:0000256" key="2">
    <source>
        <dbReference type="ARBA" id="ARBA00022527"/>
    </source>
</evidence>
<evidence type="ECO:0000256" key="7">
    <source>
        <dbReference type="PROSITE-ProRule" id="PRU10141"/>
    </source>
</evidence>
<gene>
    <name evidence="11" type="ORF">PX52LOC_08178</name>
</gene>
<dbReference type="PROSITE" id="PS50011">
    <property type="entry name" value="PROTEIN_KINASE_DOM"/>
    <property type="match status" value="1"/>
</dbReference>
<evidence type="ECO:0000313" key="11">
    <source>
        <dbReference type="EMBL" id="QEL21049.1"/>
    </source>
</evidence>
<accession>A0A5C1ANS3</accession>
<dbReference type="InterPro" id="IPR000719">
    <property type="entry name" value="Prot_kinase_dom"/>
</dbReference>
<keyword evidence="9" id="KW-1133">Transmembrane helix</keyword>
<keyword evidence="9" id="KW-0812">Transmembrane</keyword>
<dbReference type="RefSeq" id="WP_149115292.1">
    <property type="nucleotide sequence ID" value="NZ_CP042425.1"/>
</dbReference>
<feature type="transmembrane region" description="Helical" evidence="9">
    <location>
        <begin position="404"/>
        <end position="428"/>
    </location>
</feature>
<dbReference type="GO" id="GO:0004674">
    <property type="term" value="F:protein serine/threonine kinase activity"/>
    <property type="evidence" value="ECO:0007669"/>
    <property type="project" value="UniProtKB-KW"/>
</dbReference>
<feature type="region of interest" description="Disordered" evidence="8">
    <location>
        <begin position="1"/>
        <end position="21"/>
    </location>
</feature>
<dbReference type="Gene3D" id="1.10.510.10">
    <property type="entry name" value="Transferase(Phosphotransferase) domain 1"/>
    <property type="match status" value="1"/>
</dbReference>
<sequence length="519" mass="55216">MPERISATIHQVGPPGTTDAPTEAETVVQRPGGALAVAIRAAELTNGPQRIGEYEAQKKLGEGGMGVVYQGWDTQLRRNVAIKVLLPHYSVDRSAREQFLREARAAASVAHDNVVTIFHVGDHQGAAYLVMPLLKGQSLETYLRRKRTPTVTQTLRIGREIAAGLAAAHKQGLIHRDVKPGNVWLEAPQGRVKILDFGIAKSVSSSKVTAVTDDGVVLGTPAYMSPEQARGQNIDPRSDLFSLGAVLYRMCTGLPPFVRATPMDTLTALVSEDATPLAEHNSAVPPRLAALVHRLLAREPAGRPAAADEVVKELRSIERELSNDTAASGIISAGAAVRVAPTESVIGLSGIREPNESVIGLSGIRESNGFGFEVVNDPPPDQPSETGKTTNAWVKSRPTAGRNALAVGVIACLVGIVVGAVVIGLLVYTAGGSTKPKEKAPSAVNLPRVTPPATVVPAVKPTKEETKPEEKQPPSPEQQSREPDDRRHPPPPHHPPHGFPPPHRGFPPPPPPPPPYERP</sequence>
<dbReference type="PANTHER" id="PTHR43289">
    <property type="entry name" value="MITOGEN-ACTIVATED PROTEIN KINASE KINASE KINASE 20-RELATED"/>
    <property type="match status" value="1"/>
</dbReference>
<protein>
    <recommendedName>
        <fullName evidence="1">non-specific serine/threonine protein kinase</fullName>
        <ecNumber evidence="1">2.7.11.1</ecNumber>
    </recommendedName>
</protein>
<feature type="compositionally biased region" description="Low complexity" evidence="8">
    <location>
        <begin position="451"/>
        <end position="460"/>
    </location>
</feature>
<dbReference type="OrthoDB" id="6111975at2"/>
<dbReference type="CDD" id="cd14014">
    <property type="entry name" value="STKc_PknB_like"/>
    <property type="match status" value="1"/>
</dbReference>
<keyword evidence="2 11" id="KW-0723">Serine/threonine-protein kinase</keyword>
<keyword evidence="4 7" id="KW-0547">Nucleotide-binding</keyword>
<feature type="compositionally biased region" description="Basic and acidic residues" evidence="8">
    <location>
        <begin position="461"/>
        <end position="472"/>
    </location>
</feature>
<dbReference type="KEGG" id="lrs:PX52LOC_08178"/>
<evidence type="ECO:0000259" key="10">
    <source>
        <dbReference type="PROSITE" id="PS50011"/>
    </source>
</evidence>
<reference evidence="12" key="1">
    <citation type="submission" date="2019-08" db="EMBL/GenBank/DDBJ databases">
        <title>Limnoglobus roseus gen. nov., sp. nov., a novel freshwater planctomycete with a giant genome from the family Gemmataceae.</title>
        <authorList>
            <person name="Kulichevskaya I.S."/>
            <person name="Naumoff D.G."/>
            <person name="Miroshnikov K."/>
            <person name="Ivanova A."/>
            <person name="Philippov D.A."/>
            <person name="Hakobyan A."/>
            <person name="Rijpstra I.C."/>
            <person name="Sinninghe Damste J.S."/>
            <person name="Liesack W."/>
            <person name="Dedysh S.N."/>
        </authorList>
    </citation>
    <scope>NUCLEOTIDE SEQUENCE [LARGE SCALE GENOMIC DNA]</scope>
    <source>
        <strain evidence="12">PX52</strain>
    </source>
</reference>
<dbReference type="EMBL" id="CP042425">
    <property type="protein sequence ID" value="QEL21049.1"/>
    <property type="molecule type" value="Genomic_DNA"/>
</dbReference>
<dbReference type="InterPro" id="IPR011009">
    <property type="entry name" value="Kinase-like_dom_sf"/>
</dbReference>
<feature type="compositionally biased region" description="Pro residues" evidence="8">
    <location>
        <begin position="497"/>
        <end position="519"/>
    </location>
</feature>
<evidence type="ECO:0000256" key="6">
    <source>
        <dbReference type="ARBA" id="ARBA00022840"/>
    </source>
</evidence>
<dbReference type="SMART" id="SM00220">
    <property type="entry name" value="S_TKc"/>
    <property type="match status" value="1"/>
</dbReference>
<dbReference type="Pfam" id="PF00069">
    <property type="entry name" value="Pkinase"/>
    <property type="match status" value="1"/>
</dbReference>
<dbReference type="PROSITE" id="PS00107">
    <property type="entry name" value="PROTEIN_KINASE_ATP"/>
    <property type="match status" value="1"/>
</dbReference>
<evidence type="ECO:0000256" key="5">
    <source>
        <dbReference type="ARBA" id="ARBA00022777"/>
    </source>
</evidence>
<organism evidence="11 12">
    <name type="scientific">Limnoglobus roseus</name>
    <dbReference type="NCBI Taxonomy" id="2598579"/>
    <lineage>
        <taxon>Bacteria</taxon>
        <taxon>Pseudomonadati</taxon>
        <taxon>Planctomycetota</taxon>
        <taxon>Planctomycetia</taxon>
        <taxon>Gemmatales</taxon>
        <taxon>Gemmataceae</taxon>
        <taxon>Limnoglobus</taxon>
    </lineage>
</organism>
<feature type="binding site" evidence="7">
    <location>
        <position position="83"/>
    </location>
    <ligand>
        <name>ATP</name>
        <dbReference type="ChEBI" id="CHEBI:30616"/>
    </ligand>
</feature>
<dbReference type="FunFam" id="1.10.510.10:FF:000021">
    <property type="entry name" value="Serine/threonine protein kinase"/>
    <property type="match status" value="1"/>
</dbReference>
<dbReference type="Gene3D" id="3.30.200.20">
    <property type="entry name" value="Phosphorylase Kinase, domain 1"/>
    <property type="match status" value="1"/>
</dbReference>
<evidence type="ECO:0000256" key="3">
    <source>
        <dbReference type="ARBA" id="ARBA00022679"/>
    </source>
</evidence>
<keyword evidence="12" id="KW-1185">Reference proteome</keyword>
<dbReference type="AlphaFoldDB" id="A0A5C1ANS3"/>
<keyword evidence="5 11" id="KW-0418">Kinase</keyword>
<dbReference type="PANTHER" id="PTHR43289:SF6">
    <property type="entry name" value="SERINE_THREONINE-PROTEIN KINASE NEKL-3"/>
    <property type="match status" value="1"/>
</dbReference>
<evidence type="ECO:0000256" key="8">
    <source>
        <dbReference type="SAM" id="MobiDB-lite"/>
    </source>
</evidence>